<dbReference type="SMART" id="SM00382">
    <property type="entry name" value="AAA"/>
    <property type="match status" value="1"/>
</dbReference>
<dbReference type="InterPro" id="IPR017871">
    <property type="entry name" value="ABC_transporter-like_CS"/>
</dbReference>
<evidence type="ECO:0000256" key="1">
    <source>
        <dbReference type="ARBA" id="ARBA00004202"/>
    </source>
</evidence>
<evidence type="ECO:0000256" key="3">
    <source>
        <dbReference type="ARBA" id="ARBA00022475"/>
    </source>
</evidence>
<dbReference type="GO" id="GO:0005524">
    <property type="term" value="F:ATP binding"/>
    <property type="evidence" value="ECO:0007669"/>
    <property type="project" value="UniProtKB-KW"/>
</dbReference>
<dbReference type="InterPro" id="IPR003593">
    <property type="entry name" value="AAA+_ATPase"/>
</dbReference>
<accession>A0A3L7A3K4</accession>
<dbReference type="PROSITE" id="PS00211">
    <property type="entry name" value="ABC_TRANSPORTER_1"/>
    <property type="match status" value="1"/>
</dbReference>
<dbReference type="SUPFAM" id="SSF52540">
    <property type="entry name" value="P-loop containing nucleoside triphosphate hydrolases"/>
    <property type="match status" value="1"/>
</dbReference>
<name>A0A3L7A3K4_9MICO</name>
<evidence type="ECO:0000256" key="2">
    <source>
        <dbReference type="ARBA" id="ARBA00022448"/>
    </source>
</evidence>
<dbReference type="GO" id="GO:0006826">
    <property type="term" value="P:iron ion transport"/>
    <property type="evidence" value="ECO:0007669"/>
    <property type="project" value="UniProtKB-KW"/>
</dbReference>
<proteinExistence type="predicted"/>
<dbReference type="CDD" id="cd03214">
    <property type="entry name" value="ABC_Iron-Siderophores_B12_Hemin"/>
    <property type="match status" value="1"/>
</dbReference>
<evidence type="ECO:0000256" key="6">
    <source>
        <dbReference type="ARBA" id="ARBA00022840"/>
    </source>
</evidence>
<dbReference type="InterPro" id="IPR051535">
    <property type="entry name" value="Siderophore_ABC-ATPase"/>
</dbReference>
<dbReference type="FunFam" id="3.40.50.300:FF:000134">
    <property type="entry name" value="Iron-enterobactin ABC transporter ATP-binding protein"/>
    <property type="match status" value="1"/>
</dbReference>
<dbReference type="GO" id="GO:0016887">
    <property type="term" value="F:ATP hydrolysis activity"/>
    <property type="evidence" value="ECO:0007669"/>
    <property type="project" value="InterPro"/>
</dbReference>
<organism evidence="11 12">
    <name type="scientific">Mycetocola tolaasinivorans</name>
    <dbReference type="NCBI Taxonomy" id="76635"/>
    <lineage>
        <taxon>Bacteria</taxon>
        <taxon>Bacillati</taxon>
        <taxon>Actinomycetota</taxon>
        <taxon>Actinomycetes</taxon>
        <taxon>Micrococcales</taxon>
        <taxon>Microbacteriaceae</taxon>
        <taxon>Mycetocola</taxon>
    </lineage>
</organism>
<dbReference type="Pfam" id="PF00005">
    <property type="entry name" value="ABC_tran"/>
    <property type="match status" value="1"/>
</dbReference>
<dbReference type="PANTHER" id="PTHR42771:SF2">
    <property type="entry name" value="IRON(3+)-HYDROXAMATE IMPORT ATP-BINDING PROTEIN FHUC"/>
    <property type="match status" value="1"/>
</dbReference>
<keyword evidence="3" id="KW-1003">Cell membrane</keyword>
<dbReference type="Proteomes" id="UP000272503">
    <property type="component" value="Unassembled WGS sequence"/>
</dbReference>
<evidence type="ECO:0000259" key="10">
    <source>
        <dbReference type="PROSITE" id="PS50893"/>
    </source>
</evidence>
<dbReference type="EMBL" id="RCUX01000010">
    <property type="protein sequence ID" value="RLP74510.1"/>
    <property type="molecule type" value="Genomic_DNA"/>
</dbReference>
<feature type="domain" description="ABC transporter" evidence="10">
    <location>
        <begin position="5"/>
        <end position="241"/>
    </location>
</feature>
<keyword evidence="2" id="KW-0813">Transport</keyword>
<sequence>MTSPLHARDVTLGYDTTVVAHNLSVEIPAGKFTVIIGPNACGKSTLLSALSRLTKPRAGSVLLDGADIHSLDTRVVARRLGLLPQGSVAPHGISVLDLISRGRFAHQGLLRRWSEDDREATRYAMAATGVTHLAERNVDELSGGQRQRVWLAMVLAQQTPLVLLDEPTTYLDLSHQLDTLRLCRSLVQNEGKTLVAVLHDLNQAARYADHVIALNEGRVIATGTPEEVVTSDIVRTVFSVDALVIPDPVTGRPLIVPTEEETHTRG</sequence>
<dbReference type="InterPro" id="IPR027417">
    <property type="entry name" value="P-loop_NTPase"/>
</dbReference>
<dbReference type="RefSeq" id="WP_121649259.1">
    <property type="nucleotide sequence ID" value="NZ_RCUX01000010.1"/>
</dbReference>
<dbReference type="PANTHER" id="PTHR42771">
    <property type="entry name" value="IRON(3+)-HYDROXAMATE IMPORT ATP-BINDING PROTEIN FHUC"/>
    <property type="match status" value="1"/>
</dbReference>
<keyword evidence="7" id="KW-0408">Iron</keyword>
<reference evidence="11 12" key="1">
    <citation type="submission" date="2018-10" db="EMBL/GenBank/DDBJ databases">
        <authorList>
            <person name="Li J."/>
        </authorList>
    </citation>
    <scope>NUCLEOTIDE SEQUENCE [LARGE SCALE GENOMIC DNA]</scope>
    <source>
        <strain evidence="11 12">IF 016277</strain>
    </source>
</reference>
<evidence type="ECO:0000256" key="8">
    <source>
        <dbReference type="ARBA" id="ARBA00023065"/>
    </source>
</evidence>
<dbReference type="PROSITE" id="PS50893">
    <property type="entry name" value="ABC_TRANSPORTER_2"/>
    <property type="match status" value="1"/>
</dbReference>
<dbReference type="AlphaFoldDB" id="A0A3L7A3K4"/>
<evidence type="ECO:0000313" key="11">
    <source>
        <dbReference type="EMBL" id="RLP74510.1"/>
    </source>
</evidence>
<dbReference type="Gene3D" id="3.40.50.300">
    <property type="entry name" value="P-loop containing nucleotide triphosphate hydrolases"/>
    <property type="match status" value="1"/>
</dbReference>
<keyword evidence="5" id="KW-0547">Nucleotide-binding</keyword>
<comment type="subcellular location">
    <subcellularLocation>
        <location evidence="1">Cell membrane</location>
        <topology evidence="1">Peripheral membrane protein</topology>
    </subcellularLocation>
</comment>
<keyword evidence="4" id="KW-0410">Iron transport</keyword>
<keyword evidence="12" id="KW-1185">Reference proteome</keyword>
<comment type="caution">
    <text evidence="11">The sequence shown here is derived from an EMBL/GenBank/DDBJ whole genome shotgun (WGS) entry which is preliminary data.</text>
</comment>
<evidence type="ECO:0000256" key="4">
    <source>
        <dbReference type="ARBA" id="ARBA00022496"/>
    </source>
</evidence>
<evidence type="ECO:0000256" key="9">
    <source>
        <dbReference type="ARBA" id="ARBA00023136"/>
    </source>
</evidence>
<protein>
    <submittedName>
        <fullName evidence="11">ABC transporter ATP-binding protein</fullName>
    </submittedName>
</protein>
<dbReference type="OrthoDB" id="5296765at2"/>
<evidence type="ECO:0000256" key="7">
    <source>
        <dbReference type="ARBA" id="ARBA00023004"/>
    </source>
</evidence>
<evidence type="ECO:0000256" key="5">
    <source>
        <dbReference type="ARBA" id="ARBA00022741"/>
    </source>
</evidence>
<keyword evidence="9" id="KW-0472">Membrane</keyword>
<dbReference type="InterPro" id="IPR003439">
    <property type="entry name" value="ABC_transporter-like_ATP-bd"/>
</dbReference>
<gene>
    <name evidence="11" type="ORF">D9V32_12525</name>
</gene>
<evidence type="ECO:0000313" key="12">
    <source>
        <dbReference type="Proteomes" id="UP000272503"/>
    </source>
</evidence>
<keyword evidence="6 11" id="KW-0067">ATP-binding</keyword>
<dbReference type="GO" id="GO:0005886">
    <property type="term" value="C:plasma membrane"/>
    <property type="evidence" value="ECO:0007669"/>
    <property type="project" value="UniProtKB-SubCell"/>
</dbReference>
<keyword evidence="8" id="KW-0406">Ion transport</keyword>